<proteinExistence type="inferred from homology"/>
<dbReference type="InParanoid" id="A0A7M3T508"/>
<dbReference type="KEGG" id="eke:EK0264_00100"/>
<evidence type="ECO:0000256" key="5">
    <source>
        <dbReference type="HAMAP-Rule" id="MF_00601"/>
    </source>
</evidence>
<dbReference type="UniPathway" id="UPA00560"/>
<evidence type="ECO:0000313" key="6">
    <source>
        <dbReference type="EMBL" id="QHB98859.1"/>
    </source>
</evidence>
<comment type="similarity">
    <text evidence="5">Belongs to the EutC family.</text>
</comment>
<gene>
    <name evidence="5 6" type="primary">eutC</name>
    <name evidence="6" type="ORF">EK0264_00100</name>
</gene>
<dbReference type="OrthoDB" id="114248at2"/>
<comment type="catalytic activity">
    <reaction evidence="5">
        <text>ethanolamine = acetaldehyde + NH4(+)</text>
        <dbReference type="Rhea" id="RHEA:15313"/>
        <dbReference type="ChEBI" id="CHEBI:15343"/>
        <dbReference type="ChEBI" id="CHEBI:28938"/>
        <dbReference type="ChEBI" id="CHEBI:57603"/>
        <dbReference type="EC" id="4.3.1.7"/>
    </reaction>
</comment>
<keyword evidence="1 5" id="KW-0846">Cobalamin</keyword>
<dbReference type="EC" id="4.3.1.7" evidence="5"/>
<feature type="binding site" evidence="5">
    <location>
        <position position="169"/>
    </location>
    <ligand>
        <name>adenosylcob(III)alamin</name>
        <dbReference type="ChEBI" id="CHEBI:18408"/>
    </ligand>
</feature>
<sequence>MSELELWESLRRFTPARIGLRRSGDRLGTDVVLDLRASHALARDAVHEALDVERTRDGLDSLGLGRSSVVASAARDRAEYLRRPDLGRMPGEALTLASVDADVALVVADGLSATAVHEHGLPLAKAIVDSLGASLRVAPPVVAVHARVALSDHIGAALGVSTVVMMIGERPGLSVPASLGIYLTHQPQIGLPDSRRNCISNVHPPDGLGYERAAGVLAALVRGARELGESGVRLKDTAGDLPQ</sequence>
<dbReference type="GO" id="GO:0046336">
    <property type="term" value="P:ethanolamine catabolic process"/>
    <property type="evidence" value="ECO:0007669"/>
    <property type="project" value="UniProtKB-UniRule"/>
</dbReference>
<dbReference type="GO" id="GO:0031419">
    <property type="term" value="F:cobalamin binding"/>
    <property type="evidence" value="ECO:0007669"/>
    <property type="project" value="UniProtKB-UniRule"/>
</dbReference>
<dbReference type="Gene3D" id="1.10.30.40">
    <property type="entry name" value="Ethanolamine ammonia-lyase light chain (EutC), N-terminal domain"/>
    <property type="match status" value="1"/>
</dbReference>
<keyword evidence="2 5" id="KW-0456">Lyase</keyword>
<dbReference type="GO" id="GO:0006520">
    <property type="term" value="P:amino acid metabolic process"/>
    <property type="evidence" value="ECO:0007669"/>
    <property type="project" value="InterPro"/>
</dbReference>
<reference evidence="6 7" key="1">
    <citation type="journal article" date="2018" name="Int. J. Syst. Evol. Microbiol.">
        <title>Epidermidibacterium keratini gen. nov., sp. nov., a member of the family Sporichthyaceae, isolated from keratin epidermis.</title>
        <authorList>
            <person name="Lee D.G."/>
            <person name="Trujillo M.E."/>
            <person name="Kang S."/>
            <person name="Nam J.J."/>
            <person name="Kim Y.J."/>
        </authorList>
    </citation>
    <scope>NUCLEOTIDE SEQUENCE [LARGE SCALE GENOMIC DNA]</scope>
    <source>
        <strain evidence="6 7">EPI-7</strain>
    </source>
</reference>
<accession>A0A7M3T508</accession>
<dbReference type="GO" id="GO:0009350">
    <property type="term" value="C:ethanolamine ammonia-lyase complex"/>
    <property type="evidence" value="ECO:0007669"/>
    <property type="project" value="UniProtKB-UniRule"/>
</dbReference>
<evidence type="ECO:0000313" key="7">
    <source>
        <dbReference type="Proteomes" id="UP000463857"/>
    </source>
</evidence>
<dbReference type="GO" id="GO:0008851">
    <property type="term" value="F:ethanolamine ammonia-lyase activity"/>
    <property type="evidence" value="ECO:0007669"/>
    <property type="project" value="UniProtKB-UniRule"/>
</dbReference>
<dbReference type="RefSeq" id="WP_159541770.1">
    <property type="nucleotide sequence ID" value="NZ_CP047156.1"/>
</dbReference>
<organism evidence="6 7">
    <name type="scientific">Epidermidibacterium keratini</name>
    <dbReference type="NCBI Taxonomy" id="1891644"/>
    <lineage>
        <taxon>Bacteria</taxon>
        <taxon>Bacillati</taxon>
        <taxon>Actinomycetota</taxon>
        <taxon>Actinomycetes</taxon>
        <taxon>Sporichthyales</taxon>
        <taxon>Sporichthyaceae</taxon>
        <taxon>Epidermidibacterium</taxon>
    </lineage>
</organism>
<dbReference type="GO" id="GO:0031471">
    <property type="term" value="C:ethanolamine degradation polyhedral organelle"/>
    <property type="evidence" value="ECO:0007669"/>
    <property type="project" value="UniProtKB-UniRule"/>
</dbReference>
<comment type="subunit">
    <text evidence="5">The basic unit is a heterodimer which dimerizes to form tetramers. The heterotetramers trimerize; 6 large subunits form a core ring with 6 small subunits projecting outwards.</text>
</comment>
<dbReference type="HAMAP" id="MF_00601">
    <property type="entry name" value="EutC"/>
    <property type="match status" value="1"/>
</dbReference>
<dbReference type="Proteomes" id="UP000463857">
    <property type="component" value="Chromosome"/>
</dbReference>
<comment type="cofactor">
    <cofactor evidence="5">
        <name>adenosylcob(III)alamin</name>
        <dbReference type="ChEBI" id="CHEBI:18408"/>
    </cofactor>
    <text evidence="5">Binds between the large and small subunits.</text>
</comment>
<dbReference type="PIRSF" id="PIRSF018982">
    <property type="entry name" value="EutC"/>
    <property type="match status" value="1"/>
</dbReference>
<dbReference type="Gene3D" id="3.40.50.11240">
    <property type="entry name" value="Ethanolamine ammonia-lyase light chain (EutC)"/>
    <property type="match status" value="1"/>
</dbReference>
<dbReference type="Pfam" id="PF05985">
    <property type="entry name" value="EutC"/>
    <property type="match status" value="1"/>
</dbReference>
<evidence type="ECO:0000256" key="4">
    <source>
        <dbReference type="ARBA" id="ARBA00024446"/>
    </source>
</evidence>
<dbReference type="PANTHER" id="PTHR39330">
    <property type="entry name" value="ETHANOLAMINE AMMONIA-LYASE LIGHT CHAIN"/>
    <property type="match status" value="1"/>
</dbReference>
<dbReference type="PANTHER" id="PTHR39330:SF1">
    <property type="entry name" value="ETHANOLAMINE AMMONIA-LYASE SMALL SUBUNIT"/>
    <property type="match status" value="1"/>
</dbReference>
<comment type="subcellular location">
    <subcellularLocation>
        <location evidence="5">Bacterial microcompartment</location>
    </subcellularLocation>
</comment>
<feature type="binding site" evidence="5">
    <location>
        <position position="148"/>
    </location>
    <ligand>
        <name>adenosylcob(III)alamin</name>
        <dbReference type="ChEBI" id="CHEBI:18408"/>
    </ligand>
</feature>
<keyword evidence="3 5" id="KW-0170">Cobalt</keyword>
<comment type="function">
    <text evidence="5">Catalyzes the deamination of various vicinal amino-alcohols to oxo compounds. Allows this organism to utilize ethanolamine as the sole source of nitrogen and carbon in the presence of external vitamin B12.</text>
</comment>
<evidence type="ECO:0000256" key="2">
    <source>
        <dbReference type="ARBA" id="ARBA00023239"/>
    </source>
</evidence>
<dbReference type="InterPro" id="IPR009246">
    <property type="entry name" value="EutC"/>
</dbReference>
<dbReference type="EMBL" id="CP047156">
    <property type="protein sequence ID" value="QHB98859.1"/>
    <property type="molecule type" value="Genomic_DNA"/>
</dbReference>
<protein>
    <recommendedName>
        <fullName evidence="5">Ethanolamine ammonia-lyase small subunit</fullName>
        <shortName evidence="5">EAL small subunit</shortName>
        <ecNumber evidence="5">4.3.1.7</ecNumber>
    </recommendedName>
</protein>
<feature type="binding site" evidence="5">
    <location>
        <position position="198"/>
    </location>
    <ligand>
        <name>adenosylcob(III)alamin</name>
        <dbReference type="ChEBI" id="CHEBI:18408"/>
    </ligand>
</feature>
<dbReference type="NCBIfam" id="NF003971">
    <property type="entry name" value="PRK05465.1"/>
    <property type="match status" value="1"/>
</dbReference>
<dbReference type="InterPro" id="IPR042251">
    <property type="entry name" value="EutC_C"/>
</dbReference>
<name>A0A7M3T508_9ACTN</name>
<dbReference type="InterPro" id="IPR042255">
    <property type="entry name" value="EutC_N"/>
</dbReference>
<evidence type="ECO:0000256" key="1">
    <source>
        <dbReference type="ARBA" id="ARBA00022628"/>
    </source>
</evidence>
<keyword evidence="7" id="KW-1185">Reference proteome</keyword>
<keyword evidence="4 5" id="KW-1283">Bacterial microcompartment</keyword>
<comment type="pathway">
    <text evidence="5">Amine and polyamine degradation; ethanolamine degradation.</text>
</comment>
<dbReference type="AlphaFoldDB" id="A0A7M3T508"/>
<evidence type="ECO:0000256" key="3">
    <source>
        <dbReference type="ARBA" id="ARBA00023285"/>
    </source>
</evidence>